<keyword evidence="6" id="KW-0479">Metal-binding</keyword>
<comment type="cofactor">
    <cofactor evidence="1">
        <name>heme</name>
        <dbReference type="ChEBI" id="CHEBI:30413"/>
    </cofactor>
</comment>
<dbReference type="GO" id="GO:0005506">
    <property type="term" value="F:iron ion binding"/>
    <property type="evidence" value="ECO:0007669"/>
    <property type="project" value="InterPro"/>
</dbReference>
<evidence type="ECO:0000256" key="5">
    <source>
        <dbReference type="ARBA" id="ARBA00022692"/>
    </source>
</evidence>
<dbReference type="InterPro" id="IPR036396">
    <property type="entry name" value="Cyt_P450_sf"/>
</dbReference>
<dbReference type="EMBL" id="LXQA010069926">
    <property type="protein sequence ID" value="MCI08687.1"/>
    <property type="molecule type" value="Genomic_DNA"/>
</dbReference>
<keyword evidence="4" id="KW-0349">Heme</keyword>
<keyword evidence="7" id="KW-1133">Transmembrane helix</keyword>
<keyword evidence="5" id="KW-0812">Transmembrane</keyword>
<dbReference type="AlphaFoldDB" id="A0A392PAD4"/>
<sequence length="174" mass="19804">MIDVSNSEHRHFRRLITAPIVGHKALAVYLERLEDIVINSLEELSSMKHPIELLKEMKKVSFKAIVHVFMGSSNENIIKNIGSSFSDLYNGMFSIPLNAPGFTYHKALKSRKKIAKIVQPIVDERRLMIKNGEHVGEKKDLMDILLEIKDENGRKLEDEDISDLLIGLLFAGHE</sequence>
<keyword evidence="8" id="KW-0560">Oxidoreductase</keyword>
<evidence type="ECO:0000256" key="4">
    <source>
        <dbReference type="ARBA" id="ARBA00022617"/>
    </source>
</evidence>
<dbReference type="SUPFAM" id="SSF48264">
    <property type="entry name" value="Cytochrome P450"/>
    <property type="match status" value="1"/>
</dbReference>
<comment type="caution">
    <text evidence="11">The sequence shown here is derived from an EMBL/GenBank/DDBJ whole genome shotgun (WGS) entry which is preliminary data.</text>
</comment>
<feature type="non-terminal residue" evidence="11">
    <location>
        <position position="174"/>
    </location>
</feature>
<reference evidence="11 12" key="1">
    <citation type="journal article" date="2018" name="Front. Plant Sci.">
        <title>Red Clover (Trifolium pratense) and Zigzag Clover (T. medium) - A Picture of Genomic Similarities and Differences.</title>
        <authorList>
            <person name="Dluhosova J."/>
            <person name="Istvanek J."/>
            <person name="Nedelnik J."/>
            <person name="Repkova J."/>
        </authorList>
    </citation>
    <scope>NUCLEOTIDE SEQUENCE [LARGE SCALE GENOMIC DNA]</scope>
    <source>
        <strain evidence="12">cv. 10/8</strain>
        <tissue evidence="11">Leaf</tissue>
    </source>
</reference>
<comment type="subcellular location">
    <subcellularLocation>
        <location evidence="2">Membrane</location>
        <topology evidence="2">Single-pass membrane protein</topology>
    </subcellularLocation>
</comment>
<comment type="similarity">
    <text evidence="3">Belongs to the cytochrome P450 family.</text>
</comment>
<evidence type="ECO:0000313" key="11">
    <source>
        <dbReference type="EMBL" id="MCI08687.1"/>
    </source>
</evidence>
<dbReference type="GO" id="GO:0016132">
    <property type="term" value="P:brassinosteroid biosynthetic process"/>
    <property type="evidence" value="ECO:0007669"/>
    <property type="project" value="TreeGrafter"/>
</dbReference>
<dbReference type="GO" id="GO:0020037">
    <property type="term" value="F:heme binding"/>
    <property type="evidence" value="ECO:0007669"/>
    <property type="project" value="InterPro"/>
</dbReference>
<dbReference type="Proteomes" id="UP000265520">
    <property type="component" value="Unassembled WGS sequence"/>
</dbReference>
<evidence type="ECO:0000256" key="9">
    <source>
        <dbReference type="ARBA" id="ARBA00023004"/>
    </source>
</evidence>
<evidence type="ECO:0000256" key="8">
    <source>
        <dbReference type="ARBA" id="ARBA00023002"/>
    </source>
</evidence>
<evidence type="ECO:0000256" key="3">
    <source>
        <dbReference type="ARBA" id="ARBA00010617"/>
    </source>
</evidence>
<evidence type="ECO:0000256" key="10">
    <source>
        <dbReference type="ARBA" id="ARBA00023136"/>
    </source>
</evidence>
<evidence type="ECO:0000256" key="1">
    <source>
        <dbReference type="ARBA" id="ARBA00001971"/>
    </source>
</evidence>
<keyword evidence="9" id="KW-0408">Iron</keyword>
<dbReference type="PANTHER" id="PTHR24286:SF199">
    <property type="entry name" value="CYTOCHROME P450 88D6"/>
    <property type="match status" value="1"/>
</dbReference>
<dbReference type="Pfam" id="PF00067">
    <property type="entry name" value="p450"/>
    <property type="match status" value="1"/>
</dbReference>
<name>A0A392PAD4_9FABA</name>
<keyword evidence="10" id="KW-0472">Membrane</keyword>
<accession>A0A392PAD4</accession>
<dbReference type="PANTHER" id="PTHR24286">
    <property type="entry name" value="CYTOCHROME P450 26"/>
    <property type="match status" value="1"/>
</dbReference>
<organism evidence="11 12">
    <name type="scientific">Trifolium medium</name>
    <dbReference type="NCBI Taxonomy" id="97028"/>
    <lineage>
        <taxon>Eukaryota</taxon>
        <taxon>Viridiplantae</taxon>
        <taxon>Streptophyta</taxon>
        <taxon>Embryophyta</taxon>
        <taxon>Tracheophyta</taxon>
        <taxon>Spermatophyta</taxon>
        <taxon>Magnoliopsida</taxon>
        <taxon>eudicotyledons</taxon>
        <taxon>Gunneridae</taxon>
        <taxon>Pentapetalae</taxon>
        <taxon>rosids</taxon>
        <taxon>fabids</taxon>
        <taxon>Fabales</taxon>
        <taxon>Fabaceae</taxon>
        <taxon>Papilionoideae</taxon>
        <taxon>50 kb inversion clade</taxon>
        <taxon>NPAAA clade</taxon>
        <taxon>Hologalegina</taxon>
        <taxon>IRL clade</taxon>
        <taxon>Trifolieae</taxon>
        <taxon>Trifolium</taxon>
    </lineage>
</organism>
<dbReference type="GO" id="GO:0005783">
    <property type="term" value="C:endoplasmic reticulum"/>
    <property type="evidence" value="ECO:0007669"/>
    <property type="project" value="TreeGrafter"/>
</dbReference>
<dbReference type="GO" id="GO:0010268">
    <property type="term" value="P:brassinosteroid homeostasis"/>
    <property type="evidence" value="ECO:0007669"/>
    <property type="project" value="TreeGrafter"/>
</dbReference>
<dbReference type="GO" id="GO:0016125">
    <property type="term" value="P:sterol metabolic process"/>
    <property type="evidence" value="ECO:0007669"/>
    <property type="project" value="TreeGrafter"/>
</dbReference>
<dbReference type="InterPro" id="IPR001128">
    <property type="entry name" value="Cyt_P450"/>
</dbReference>
<evidence type="ECO:0000256" key="7">
    <source>
        <dbReference type="ARBA" id="ARBA00022989"/>
    </source>
</evidence>
<keyword evidence="12" id="KW-1185">Reference proteome</keyword>
<dbReference type="GO" id="GO:0016020">
    <property type="term" value="C:membrane"/>
    <property type="evidence" value="ECO:0007669"/>
    <property type="project" value="UniProtKB-SubCell"/>
</dbReference>
<protein>
    <submittedName>
        <fullName evidence="11">Beta-amyrin 11-oxidase-like</fullName>
    </submittedName>
</protein>
<proteinExistence type="inferred from homology"/>
<evidence type="ECO:0000313" key="12">
    <source>
        <dbReference type="Proteomes" id="UP000265520"/>
    </source>
</evidence>
<evidence type="ECO:0000256" key="2">
    <source>
        <dbReference type="ARBA" id="ARBA00004167"/>
    </source>
</evidence>
<dbReference type="Gene3D" id="1.10.630.10">
    <property type="entry name" value="Cytochrome P450"/>
    <property type="match status" value="1"/>
</dbReference>
<dbReference type="GO" id="GO:0051777">
    <property type="term" value="F:ent-kaurenoic acid monooxygenase activity"/>
    <property type="evidence" value="ECO:0007669"/>
    <property type="project" value="TreeGrafter"/>
</dbReference>
<evidence type="ECO:0000256" key="6">
    <source>
        <dbReference type="ARBA" id="ARBA00022723"/>
    </source>
</evidence>